<feature type="compositionally biased region" description="Basic residues" evidence="1">
    <location>
        <begin position="25"/>
        <end position="39"/>
    </location>
</feature>
<evidence type="ECO:0000313" key="2">
    <source>
        <dbReference type="EMBL" id="KAG2654048.1"/>
    </source>
</evidence>
<dbReference type="EMBL" id="CM029038">
    <property type="protein sequence ID" value="KAG2654048.1"/>
    <property type="molecule type" value="Genomic_DNA"/>
</dbReference>
<accession>A0A8T0X637</accession>
<sequence>MEPPVCQCPPGSGSWRRREAGAHRGYPHRRERTAQHRIGHSSSRALRDRPRGAQEFGFRAACCDHMCFGHGARGTLLNVVRCHCQSPLCRSATGDAISIHFS</sequence>
<dbReference type="AlphaFoldDB" id="A0A8T0X637"/>
<reference evidence="2" key="1">
    <citation type="submission" date="2020-05" db="EMBL/GenBank/DDBJ databases">
        <title>WGS assembly of Panicum virgatum.</title>
        <authorList>
            <person name="Lovell J.T."/>
            <person name="Jenkins J."/>
            <person name="Shu S."/>
            <person name="Juenger T.E."/>
            <person name="Schmutz J."/>
        </authorList>
    </citation>
    <scope>NUCLEOTIDE SEQUENCE</scope>
    <source>
        <strain evidence="2">AP13</strain>
    </source>
</reference>
<name>A0A8T0X637_PANVG</name>
<comment type="caution">
    <text evidence="2">The sequence shown here is derived from an EMBL/GenBank/DDBJ whole genome shotgun (WGS) entry which is preliminary data.</text>
</comment>
<evidence type="ECO:0000313" key="3">
    <source>
        <dbReference type="Proteomes" id="UP000823388"/>
    </source>
</evidence>
<keyword evidence="3" id="KW-1185">Reference proteome</keyword>
<gene>
    <name evidence="2" type="ORF">PVAP13_1NG538919</name>
</gene>
<organism evidence="2 3">
    <name type="scientific">Panicum virgatum</name>
    <name type="common">Blackwell switchgrass</name>
    <dbReference type="NCBI Taxonomy" id="38727"/>
    <lineage>
        <taxon>Eukaryota</taxon>
        <taxon>Viridiplantae</taxon>
        <taxon>Streptophyta</taxon>
        <taxon>Embryophyta</taxon>
        <taxon>Tracheophyta</taxon>
        <taxon>Spermatophyta</taxon>
        <taxon>Magnoliopsida</taxon>
        <taxon>Liliopsida</taxon>
        <taxon>Poales</taxon>
        <taxon>Poaceae</taxon>
        <taxon>PACMAD clade</taxon>
        <taxon>Panicoideae</taxon>
        <taxon>Panicodae</taxon>
        <taxon>Paniceae</taxon>
        <taxon>Panicinae</taxon>
        <taxon>Panicum</taxon>
        <taxon>Panicum sect. Hiantes</taxon>
    </lineage>
</organism>
<protein>
    <submittedName>
        <fullName evidence="2">Uncharacterized protein</fullName>
    </submittedName>
</protein>
<feature type="region of interest" description="Disordered" evidence="1">
    <location>
        <begin position="1"/>
        <end position="50"/>
    </location>
</feature>
<proteinExistence type="predicted"/>
<dbReference type="Proteomes" id="UP000823388">
    <property type="component" value="Chromosome 1N"/>
</dbReference>
<evidence type="ECO:0000256" key="1">
    <source>
        <dbReference type="SAM" id="MobiDB-lite"/>
    </source>
</evidence>